<keyword evidence="3" id="KW-0804">Transcription</keyword>
<dbReference type="Gene3D" id="1.10.10.10">
    <property type="entry name" value="Winged helix-like DNA-binding domain superfamily/Winged helix DNA-binding domain"/>
    <property type="match status" value="2"/>
</dbReference>
<dbReference type="RefSeq" id="WP_345644910.1">
    <property type="nucleotide sequence ID" value="NZ_BAABKB010000004.1"/>
</dbReference>
<protein>
    <submittedName>
        <fullName evidence="5">AsnC family transcriptional regulator</fullName>
    </submittedName>
</protein>
<dbReference type="InterPro" id="IPR000485">
    <property type="entry name" value="AsnC-type_HTH_dom"/>
</dbReference>
<gene>
    <name evidence="5" type="ORF">GCM10023335_20450</name>
</gene>
<dbReference type="PANTHER" id="PTHR30154">
    <property type="entry name" value="LEUCINE-RESPONSIVE REGULATORY PROTEIN"/>
    <property type="match status" value="1"/>
</dbReference>
<dbReference type="SMART" id="SM00344">
    <property type="entry name" value="HTH_ASNC"/>
    <property type="match status" value="2"/>
</dbReference>
<dbReference type="InterPro" id="IPR011008">
    <property type="entry name" value="Dimeric_a/b-barrel"/>
</dbReference>
<dbReference type="PROSITE" id="PS50956">
    <property type="entry name" value="HTH_ASNC_2"/>
    <property type="match status" value="1"/>
</dbReference>
<dbReference type="Proteomes" id="UP001501759">
    <property type="component" value="Unassembled WGS sequence"/>
</dbReference>
<evidence type="ECO:0000259" key="4">
    <source>
        <dbReference type="PROSITE" id="PS50956"/>
    </source>
</evidence>
<dbReference type="InterPro" id="IPR019887">
    <property type="entry name" value="Tscrpt_reg_AsnC/Lrp_C"/>
</dbReference>
<reference evidence="6" key="1">
    <citation type="journal article" date="2019" name="Int. J. Syst. Evol. Microbiol.">
        <title>The Global Catalogue of Microorganisms (GCM) 10K type strain sequencing project: providing services to taxonomists for standard genome sequencing and annotation.</title>
        <authorList>
            <consortium name="The Broad Institute Genomics Platform"/>
            <consortium name="The Broad Institute Genome Sequencing Center for Infectious Disease"/>
            <person name="Wu L."/>
            <person name="Ma J."/>
        </authorList>
    </citation>
    <scope>NUCLEOTIDE SEQUENCE [LARGE SCALE GENOMIC DNA]</scope>
    <source>
        <strain evidence="6">JCM 18409</strain>
    </source>
</reference>
<dbReference type="Pfam" id="PF13404">
    <property type="entry name" value="HTH_AsnC-type"/>
    <property type="match status" value="2"/>
</dbReference>
<dbReference type="PRINTS" id="PR00033">
    <property type="entry name" value="HTHASNC"/>
</dbReference>
<proteinExistence type="predicted"/>
<evidence type="ECO:0000313" key="6">
    <source>
        <dbReference type="Proteomes" id="UP001501759"/>
    </source>
</evidence>
<organism evidence="5 6">
    <name type="scientific">Streptomyces siamensis</name>
    <dbReference type="NCBI Taxonomy" id="1274986"/>
    <lineage>
        <taxon>Bacteria</taxon>
        <taxon>Bacillati</taxon>
        <taxon>Actinomycetota</taxon>
        <taxon>Actinomycetes</taxon>
        <taxon>Kitasatosporales</taxon>
        <taxon>Streptomycetaceae</taxon>
        <taxon>Streptomyces</taxon>
    </lineage>
</organism>
<sequence>MFDDRMPENATLDELDLRLVTVLQGSPRADWQQIGAALGVDPSTAARRWARMSEAGHAWFSCYPVSIEGMPLIVAFVEVDCVPGRLYEVAAELARDPHVFTVEHVTGGRDLVLTCVFGSLAEVARYTGMRIGALPGVAASRTQIATALHTEGSRWRLDKPAGTARRGTVRVAAGPEPGRSAVRREDQVLVQALADDARQGVAELSRRTGLSATTVRRRLRRLEASRALVFRCEVARGLSGWPVSVSLWCAAPPGETARITAHVSAMREIRLCASLSGPHNLLFAAWLRSLDDIHAFESRLVAGFPELTVADRAVTLWPVKLAGHVLDPSGRRLGSVPLGRWDRSTVATAESALLAGLPVQGG</sequence>
<dbReference type="InterPro" id="IPR036388">
    <property type="entry name" value="WH-like_DNA-bd_sf"/>
</dbReference>
<dbReference type="EMBL" id="BAABKB010000004">
    <property type="protein sequence ID" value="GAA5004323.1"/>
    <property type="molecule type" value="Genomic_DNA"/>
</dbReference>
<evidence type="ECO:0000256" key="2">
    <source>
        <dbReference type="ARBA" id="ARBA00023125"/>
    </source>
</evidence>
<keyword evidence="2" id="KW-0238">DNA-binding</keyword>
<dbReference type="Pfam" id="PF01037">
    <property type="entry name" value="AsnC_trans_reg"/>
    <property type="match status" value="1"/>
</dbReference>
<dbReference type="PANTHER" id="PTHR30154:SF34">
    <property type="entry name" value="TRANSCRIPTIONAL REGULATOR AZLB"/>
    <property type="match status" value="1"/>
</dbReference>
<comment type="caution">
    <text evidence="5">The sequence shown here is derived from an EMBL/GenBank/DDBJ whole genome shotgun (WGS) entry which is preliminary data.</text>
</comment>
<evidence type="ECO:0000256" key="3">
    <source>
        <dbReference type="ARBA" id="ARBA00023163"/>
    </source>
</evidence>
<dbReference type="InterPro" id="IPR019888">
    <property type="entry name" value="Tscrpt_reg_AsnC-like"/>
</dbReference>
<dbReference type="InterPro" id="IPR036390">
    <property type="entry name" value="WH_DNA-bd_sf"/>
</dbReference>
<accession>A0ABP9INQ5</accession>
<dbReference type="SUPFAM" id="SSF46785">
    <property type="entry name" value="Winged helix' DNA-binding domain"/>
    <property type="match status" value="2"/>
</dbReference>
<evidence type="ECO:0000313" key="5">
    <source>
        <dbReference type="EMBL" id="GAA5004323.1"/>
    </source>
</evidence>
<keyword evidence="1" id="KW-0805">Transcription regulation</keyword>
<dbReference type="SUPFAM" id="SSF54909">
    <property type="entry name" value="Dimeric alpha+beta barrel"/>
    <property type="match status" value="1"/>
</dbReference>
<dbReference type="Gene3D" id="3.30.70.920">
    <property type="match status" value="1"/>
</dbReference>
<evidence type="ECO:0000256" key="1">
    <source>
        <dbReference type="ARBA" id="ARBA00023015"/>
    </source>
</evidence>
<feature type="domain" description="HTH asnC-type" evidence="4">
    <location>
        <begin position="186"/>
        <end position="242"/>
    </location>
</feature>
<keyword evidence="6" id="KW-1185">Reference proteome</keyword>
<name>A0ABP9INQ5_9ACTN</name>